<organism evidence="3 4">
    <name type="scientific">Streptomyces sp. 900129855</name>
    <dbReference type="NCBI Taxonomy" id="3155129"/>
    <lineage>
        <taxon>Bacteria</taxon>
        <taxon>Bacillati</taxon>
        <taxon>Actinomycetota</taxon>
        <taxon>Actinomycetes</taxon>
        <taxon>Kitasatosporales</taxon>
        <taxon>Streptomycetaceae</taxon>
        <taxon>Streptomyces</taxon>
    </lineage>
</organism>
<feature type="compositionally biased region" description="Low complexity" evidence="1">
    <location>
        <begin position="294"/>
        <end position="304"/>
    </location>
</feature>
<comment type="caution">
    <text evidence="3">The sequence shown here is derived from an EMBL/GenBank/DDBJ whole genome shotgun (WGS) entry which is preliminary data.</text>
</comment>
<gene>
    <name evidence="3" type="ORF">AB0E89_44230</name>
</gene>
<sequence length="317" mass="34242">MATPDRELLSRTARNAVRALMSGLVAGAIGEYWENEHFARNPDATPGEGGVRKHLFDSYAASVDWTDEDHVTRALRVFESMLRRLDRDNRKYGGNGLPADTVADLREAFARDGCRLDDELRLHTARVARLTVHAEGLTEASGIHAELERVRRFGADYPDDAIGAAKQLIEATAKLVLLKRNLPVDERQDLPALIKQAQQALHLHPAAIPPARNASSPDNADSIKRILGALTSAAIGVAELRNRYGTGHGRLAAPTGLGPRHARFAVGTAATWCELMLDTLADPDAPWRKASATAPLAGGTLTTSHELAQASDPVRKG</sequence>
<name>A0ABV2ZXZ8_9ACTN</name>
<evidence type="ECO:0000259" key="2">
    <source>
        <dbReference type="Pfam" id="PF14355"/>
    </source>
</evidence>
<dbReference type="RefSeq" id="WP_361709955.1">
    <property type="nucleotide sequence ID" value="NZ_JBEZVE010000043.1"/>
</dbReference>
<evidence type="ECO:0000313" key="3">
    <source>
        <dbReference type="EMBL" id="MEU3787449.1"/>
    </source>
</evidence>
<dbReference type="EMBL" id="JBEZVE010000043">
    <property type="protein sequence ID" value="MEU3787449.1"/>
    <property type="molecule type" value="Genomic_DNA"/>
</dbReference>
<dbReference type="Proteomes" id="UP001550739">
    <property type="component" value="Unassembled WGS sequence"/>
</dbReference>
<feature type="domain" description="Abortive infection protein-like C-terminal" evidence="2">
    <location>
        <begin position="191"/>
        <end position="278"/>
    </location>
</feature>
<evidence type="ECO:0000313" key="4">
    <source>
        <dbReference type="Proteomes" id="UP001550739"/>
    </source>
</evidence>
<keyword evidence="4" id="KW-1185">Reference proteome</keyword>
<reference evidence="3 4" key="1">
    <citation type="submission" date="2024-06" db="EMBL/GenBank/DDBJ databases">
        <title>The Natural Products Discovery Center: Release of the First 8490 Sequenced Strains for Exploring Actinobacteria Biosynthetic Diversity.</title>
        <authorList>
            <person name="Kalkreuter E."/>
            <person name="Kautsar S.A."/>
            <person name="Yang D."/>
            <person name="Bader C.D."/>
            <person name="Teijaro C.N."/>
            <person name="Fluegel L."/>
            <person name="Davis C.M."/>
            <person name="Simpson J.R."/>
            <person name="Lauterbach L."/>
            <person name="Steele A.D."/>
            <person name="Gui C."/>
            <person name="Meng S."/>
            <person name="Li G."/>
            <person name="Viehrig K."/>
            <person name="Ye F."/>
            <person name="Su P."/>
            <person name="Kiefer A.F."/>
            <person name="Nichols A."/>
            <person name="Cepeda A.J."/>
            <person name="Yan W."/>
            <person name="Fan B."/>
            <person name="Jiang Y."/>
            <person name="Adhikari A."/>
            <person name="Zheng C.-J."/>
            <person name="Schuster L."/>
            <person name="Cowan T.M."/>
            <person name="Smanski M.J."/>
            <person name="Chevrette M.G."/>
            <person name="De Carvalho L.P.S."/>
            <person name="Shen B."/>
        </authorList>
    </citation>
    <scope>NUCLEOTIDE SEQUENCE [LARGE SCALE GENOMIC DNA]</scope>
    <source>
        <strain evidence="3 4">NPDC033843</strain>
    </source>
</reference>
<evidence type="ECO:0000256" key="1">
    <source>
        <dbReference type="SAM" id="MobiDB-lite"/>
    </source>
</evidence>
<proteinExistence type="predicted"/>
<dbReference type="InterPro" id="IPR026001">
    <property type="entry name" value="Abi-like_C"/>
</dbReference>
<feature type="region of interest" description="Disordered" evidence="1">
    <location>
        <begin position="294"/>
        <end position="317"/>
    </location>
</feature>
<dbReference type="Pfam" id="PF14355">
    <property type="entry name" value="Abi_C"/>
    <property type="match status" value="1"/>
</dbReference>
<accession>A0ABV2ZXZ8</accession>
<protein>
    <submittedName>
        <fullName evidence="3">Abortive infection family protein</fullName>
    </submittedName>
</protein>